<accession>A0ABS5Y5P2</accession>
<gene>
    <name evidence="1" type="ORF">IXB28_08775</name>
</gene>
<name>A0ABS5Y5P2_9CYAN</name>
<evidence type="ECO:0000313" key="2">
    <source>
        <dbReference type="Proteomes" id="UP001196661"/>
    </source>
</evidence>
<organism evidence="1 2">
    <name type="scientific">Leptothoe kymatousa TAU-MAC 1615</name>
    <dbReference type="NCBI Taxonomy" id="2364775"/>
    <lineage>
        <taxon>Bacteria</taxon>
        <taxon>Bacillati</taxon>
        <taxon>Cyanobacteriota</taxon>
        <taxon>Cyanophyceae</taxon>
        <taxon>Nodosilineales</taxon>
        <taxon>Cymatolegaceae</taxon>
        <taxon>Leptothoe</taxon>
        <taxon>Leptothoe kymatousa</taxon>
    </lineage>
</organism>
<evidence type="ECO:0000313" key="1">
    <source>
        <dbReference type="EMBL" id="MBT9312295.1"/>
    </source>
</evidence>
<reference evidence="1 2" key="1">
    <citation type="journal article" date="2021" name="Mar. Drugs">
        <title>Genome Reduction and Secondary Metabolism of the Marine Sponge-Associated Cyanobacterium Leptothoe.</title>
        <authorList>
            <person name="Konstantinou D."/>
            <person name="Popin R.V."/>
            <person name="Fewer D.P."/>
            <person name="Sivonen K."/>
            <person name="Gkelis S."/>
        </authorList>
    </citation>
    <scope>NUCLEOTIDE SEQUENCE [LARGE SCALE GENOMIC DNA]</scope>
    <source>
        <strain evidence="1 2">TAU-MAC 1615</strain>
    </source>
</reference>
<keyword evidence="2" id="KW-1185">Reference proteome</keyword>
<protein>
    <submittedName>
        <fullName evidence="1">Uncharacterized protein</fullName>
    </submittedName>
</protein>
<sequence>MPSYTGNGYKVQVLAKIPMPTNTNMPSRDYLWFAVYPIIPRVGDCIFHDGRYFRVDAVFLYESTNAGWCADLEVSYYTRRQ</sequence>
<comment type="caution">
    <text evidence="1">The sequence shown here is derived from an EMBL/GenBank/DDBJ whole genome shotgun (WGS) entry which is preliminary data.</text>
</comment>
<proteinExistence type="predicted"/>
<dbReference type="Proteomes" id="UP001196661">
    <property type="component" value="Unassembled WGS sequence"/>
</dbReference>
<dbReference type="EMBL" id="JADOER010000007">
    <property type="protein sequence ID" value="MBT9312295.1"/>
    <property type="molecule type" value="Genomic_DNA"/>
</dbReference>